<dbReference type="PANTHER" id="PTHR21110:SF0">
    <property type="entry name" value="PHOSPHOPENTOMUTASE"/>
    <property type="match status" value="1"/>
</dbReference>
<feature type="compositionally biased region" description="Polar residues" evidence="4">
    <location>
        <begin position="1"/>
        <end position="17"/>
    </location>
</feature>
<organism evidence="6">
    <name type="scientific">Thermosporothrix sp. COM3</name>
    <dbReference type="NCBI Taxonomy" id="2490863"/>
    <lineage>
        <taxon>Bacteria</taxon>
        <taxon>Bacillati</taxon>
        <taxon>Chloroflexota</taxon>
        <taxon>Ktedonobacteria</taxon>
        <taxon>Ktedonobacterales</taxon>
        <taxon>Thermosporotrichaceae</taxon>
        <taxon>Thermosporothrix</taxon>
    </lineage>
</organism>
<dbReference type="SUPFAM" id="SSF53649">
    <property type="entry name" value="Alkaline phosphatase-like"/>
    <property type="match status" value="1"/>
</dbReference>
<dbReference type="InterPro" id="IPR006124">
    <property type="entry name" value="Metalloenzyme"/>
</dbReference>
<gene>
    <name evidence="6" type="primary">yhfW</name>
    <name evidence="6" type="ORF">KTC_47950</name>
</gene>
<dbReference type="GO" id="GO:0009117">
    <property type="term" value="P:nucleotide metabolic process"/>
    <property type="evidence" value="ECO:0007669"/>
    <property type="project" value="InterPro"/>
</dbReference>
<dbReference type="GO" id="GO:0000287">
    <property type="term" value="F:magnesium ion binding"/>
    <property type="evidence" value="ECO:0007669"/>
    <property type="project" value="InterPro"/>
</dbReference>
<dbReference type="PANTHER" id="PTHR21110">
    <property type="entry name" value="PHOSPHOPENTOMUTASE"/>
    <property type="match status" value="1"/>
</dbReference>
<dbReference type="InterPro" id="IPR010045">
    <property type="entry name" value="DeoB"/>
</dbReference>
<dbReference type="AlphaFoldDB" id="A0A455SY27"/>
<dbReference type="InterPro" id="IPR017850">
    <property type="entry name" value="Alkaline_phosphatase_core_sf"/>
</dbReference>
<keyword evidence="3" id="KW-0464">Manganese</keyword>
<dbReference type="Gene3D" id="3.40.720.10">
    <property type="entry name" value="Alkaline Phosphatase, subunit A"/>
    <property type="match status" value="2"/>
</dbReference>
<evidence type="ECO:0000256" key="3">
    <source>
        <dbReference type="ARBA" id="ARBA00023211"/>
    </source>
</evidence>
<protein>
    <submittedName>
        <fullName evidence="6">Phosphopentomutase</fullName>
    </submittedName>
</protein>
<evidence type="ECO:0000259" key="5">
    <source>
        <dbReference type="Pfam" id="PF01676"/>
    </source>
</evidence>
<name>A0A455SY27_9CHLR</name>
<evidence type="ECO:0000256" key="1">
    <source>
        <dbReference type="ARBA" id="ARBA00010373"/>
    </source>
</evidence>
<reference evidence="6" key="1">
    <citation type="submission" date="2018-12" db="EMBL/GenBank/DDBJ databases">
        <title>Novel natural products biosynthetic potential of the class Ktedonobacteria.</title>
        <authorList>
            <person name="Zheng Y."/>
            <person name="Saitou A."/>
            <person name="Wang C.M."/>
            <person name="Toyoda A."/>
            <person name="Minakuchi Y."/>
            <person name="Sekiguchi Y."/>
            <person name="Ueda K."/>
            <person name="Takano H."/>
            <person name="Sakai Y."/>
            <person name="Yokota A."/>
            <person name="Yabe S."/>
        </authorList>
    </citation>
    <scope>NUCLEOTIDE SEQUENCE</scope>
    <source>
        <strain evidence="6">COM3</strain>
    </source>
</reference>
<dbReference type="GO" id="GO:0043094">
    <property type="term" value="P:metabolic compound salvage"/>
    <property type="evidence" value="ECO:0007669"/>
    <property type="project" value="InterPro"/>
</dbReference>
<dbReference type="GO" id="GO:0008973">
    <property type="term" value="F:phosphopentomutase activity"/>
    <property type="evidence" value="ECO:0007669"/>
    <property type="project" value="InterPro"/>
</dbReference>
<accession>A0A455SY27</accession>
<dbReference type="NCBIfam" id="NF009049">
    <property type="entry name" value="PRK12383.1"/>
    <property type="match status" value="1"/>
</dbReference>
<dbReference type="EMBL" id="AP019376">
    <property type="protein sequence ID" value="BBH90044.1"/>
    <property type="molecule type" value="Genomic_DNA"/>
</dbReference>
<feature type="region of interest" description="Disordered" evidence="4">
    <location>
        <begin position="1"/>
        <end position="20"/>
    </location>
</feature>
<dbReference type="Pfam" id="PF01676">
    <property type="entry name" value="Metalloenzyme"/>
    <property type="match status" value="1"/>
</dbReference>
<evidence type="ECO:0000256" key="2">
    <source>
        <dbReference type="ARBA" id="ARBA00022723"/>
    </source>
</evidence>
<dbReference type="GO" id="GO:0005829">
    <property type="term" value="C:cytosol"/>
    <property type="evidence" value="ECO:0007669"/>
    <property type="project" value="TreeGrafter"/>
</dbReference>
<comment type="similarity">
    <text evidence="1">Belongs to the phosphopentomutase family.</text>
</comment>
<keyword evidence="2" id="KW-0479">Metal-binding</keyword>
<sequence length="359" mass="38717">MPDAPEQQQGANTTNHVISREQRASFPHLAALGLFEAADGTFGPAVGRAALGYPGADSYLGHNELLGGTAPETHPDTVRGRLEFLIPALEQAGFIVHPIADNGALWVNNGILVSDNLENEPGMAINLAATFDIVDLETLVRAGEVVRTQVRNPRVIAFGSPEISPESILSAVHKASEGRTGIVTPEVGFYKEGYLVRHLGVGFKPDDELPLQFMQAGYPVELIGKVADVAAGDQGIPRRPTVDTPGVLSDINETWERLESGLIVATVQETDLSGHAEDVDRFRDILRQVDTWLGEFLPRLDDESLLIISADHGNDPTYGTHHTREYVPVLVRGPLTEPLTPMSSLRGVAALCRSFFGLA</sequence>
<proteinExistence type="inferred from homology"/>
<feature type="domain" description="Metalloenzyme" evidence="5">
    <location>
        <begin position="212"/>
        <end position="335"/>
    </location>
</feature>
<evidence type="ECO:0000256" key="4">
    <source>
        <dbReference type="SAM" id="MobiDB-lite"/>
    </source>
</evidence>
<evidence type="ECO:0000313" key="6">
    <source>
        <dbReference type="EMBL" id="BBH90044.1"/>
    </source>
</evidence>